<dbReference type="CDD" id="cd06526">
    <property type="entry name" value="metazoan_ACD"/>
    <property type="match status" value="1"/>
</dbReference>
<evidence type="ECO:0000259" key="3">
    <source>
        <dbReference type="PROSITE" id="PS01031"/>
    </source>
</evidence>
<dbReference type="GeneID" id="115575598"/>
<feature type="domain" description="SHSP" evidence="3">
    <location>
        <begin position="83"/>
        <end position="207"/>
    </location>
</feature>
<organism evidence="4 5">
    <name type="scientific">Sparus aurata</name>
    <name type="common">Gilthead sea bream</name>
    <dbReference type="NCBI Taxonomy" id="8175"/>
    <lineage>
        <taxon>Eukaryota</taxon>
        <taxon>Metazoa</taxon>
        <taxon>Chordata</taxon>
        <taxon>Craniata</taxon>
        <taxon>Vertebrata</taxon>
        <taxon>Euteleostomi</taxon>
        <taxon>Actinopterygii</taxon>
        <taxon>Neopterygii</taxon>
        <taxon>Teleostei</taxon>
        <taxon>Neoteleostei</taxon>
        <taxon>Acanthomorphata</taxon>
        <taxon>Eupercaria</taxon>
        <taxon>Spariformes</taxon>
        <taxon>Sparidae</taxon>
        <taxon>Sparus</taxon>
    </lineage>
</organism>
<reference evidence="4" key="1">
    <citation type="submission" date="2021-04" db="EMBL/GenBank/DDBJ databases">
        <authorList>
            <consortium name="Wellcome Sanger Institute Data Sharing"/>
        </authorList>
    </citation>
    <scope>NUCLEOTIDE SEQUENCE [LARGE SCALE GENOMIC DNA]</scope>
</reference>
<protein>
    <submittedName>
        <fullName evidence="4">Uncharacterized LOC115575597</fullName>
    </submittedName>
</protein>
<dbReference type="Proteomes" id="UP000472265">
    <property type="component" value="Chromosome 23"/>
</dbReference>
<dbReference type="Ensembl" id="ENSSAUT00010007570.1">
    <property type="protein sequence ID" value="ENSSAUP00010007053.1"/>
    <property type="gene ID" value="ENSSAUG00010003532.1"/>
</dbReference>
<dbReference type="Gene3D" id="2.60.40.790">
    <property type="match status" value="1"/>
</dbReference>
<dbReference type="GO" id="GO:0005737">
    <property type="term" value="C:cytoplasm"/>
    <property type="evidence" value="ECO:0007669"/>
    <property type="project" value="TreeGrafter"/>
</dbReference>
<dbReference type="AlphaFoldDB" id="A0A671TYT2"/>
<dbReference type="GO" id="GO:0042026">
    <property type="term" value="P:protein refolding"/>
    <property type="evidence" value="ECO:0007669"/>
    <property type="project" value="TreeGrafter"/>
</dbReference>
<dbReference type="RefSeq" id="XP_030263663.1">
    <property type="nucleotide sequence ID" value="XM_030407803.1"/>
</dbReference>
<dbReference type="Pfam" id="PF00011">
    <property type="entry name" value="HSP20"/>
    <property type="match status" value="1"/>
</dbReference>
<dbReference type="OMA" id="GQLRIHA"/>
<dbReference type="InterPro" id="IPR001436">
    <property type="entry name" value="Alpha-crystallin/sHSP_animal"/>
</dbReference>
<evidence type="ECO:0000313" key="4">
    <source>
        <dbReference type="Ensembl" id="ENSSAUP00010007053.1"/>
    </source>
</evidence>
<dbReference type="SUPFAM" id="SSF49764">
    <property type="entry name" value="HSP20-like chaperones"/>
    <property type="match status" value="1"/>
</dbReference>
<keyword evidence="5" id="KW-1185">Reference proteome</keyword>
<dbReference type="GO" id="GO:0009408">
    <property type="term" value="P:response to heat"/>
    <property type="evidence" value="ECO:0007669"/>
    <property type="project" value="TreeGrafter"/>
</dbReference>
<comment type="similarity">
    <text evidence="1 2">Belongs to the small heat shock protein (HSP20) family.</text>
</comment>
<reference evidence="4" key="2">
    <citation type="submission" date="2025-08" db="UniProtKB">
        <authorList>
            <consortium name="Ensembl"/>
        </authorList>
    </citation>
    <scope>IDENTIFICATION</scope>
</reference>
<dbReference type="InterPro" id="IPR008978">
    <property type="entry name" value="HSP20-like_chaperone"/>
</dbReference>
<evidence type="ECO:0000313" key="5">
    <source>
        <dbReference type="Proteomes" id="UP000472265"/>
    </source>
</evidence>
<dbReference type="GO" id="GO:0043066">
    <property type="term" value="P:negative regulation of apoptotic process"/>
    <property type="evidence" value="ECO:0007669"/>
    <property type="project" value="TreeGrafter"/>
</dbReference>
<evidence type="ECO:0000256" key="1">
    <source>
        <dbReference type="PROSITE-ProRule" id="PRU00285"/>
    </source>
</evidence>
<accession>A0A671TYT2</accession>
<dbReference type="OrthoDB" id="8946669at2759"/>
<sequence>MMESLTSLYNDDPFFSQERLLWPLRHKALSSLQQDFFNQRAKLVDSLLRELHDGPHILKPWQFPLIFSTLVRLSDGKEQQRETPSIELCKDAQPATENNGDLLVTLDARGYTPNDISVKLEGRILAVVAVKQAGLEESQSCSSYSSCASVCSSASSQIGFAQKFDLPAHLDLSGLSCSLMDDGQLCIYAPRARQPVTLERQVPIRFRSSLEFPITKDKAEEDRTD</sequence>
<gene>
    <name evidence="4" type="primary">LOC115575598</name>
</gene>
<dbReference type="PANTHER" id="PTHR45640">
    <property type="entry name" value="HEAT SHOCK PROTEIN HSP-12.2-RELATED"/>
    <property type="match status" value="1"/>
</dbReference>
<dbReference type="PANTHER" id="PTHR45640:SF7">
    <property type="entry name" value="HEAT SHOCK PROTEIN BETA-1"/>
    <property type="match status" value="1"/>
</dbReference>
<dbReference type="GO" id="GO:0005634">
    <property type="term" value="C:nucleus"/>
    <property type="evidence" value="ECO:0007669"/>
    <property type="project" value="TreeGrafter"/>
</dbReference>
<proteinExistence type="inferred from homology"/>
<dbReference type="GO" id="GO:0051082">
    <property type="term" value="F:unfolded protein binding"/>
    <property type="evidence" value="ECO:0007669"/>
    <property type="project" value="TreeGrafter"/>
</dbReference>
<dbReference type="GeneTree" id="ENSGT00940000168246"/>
<dbReference type="InterPro" id="IPR002068">
    <property type="entry name" value="A-crystallin/Hsp20_dom"/>
</dbReference>
<name>A0A671TYT2_SPAAU</name>
<reference evidence="4" key="3">
    <citation type="submission" date="2025-09" db="UniProtKB">
        <authorList>
            <consortium name="Ensembl"/>
        </authorList>
    </citation>
    <scope>IDENTIFICATION</scope>
</reference>
<dbReference type="InParanoid" id="A0A671TYT2"/>
<dbReference type="PROSITE" id="PS01031">
    <property type="entry name" value="SHSP"/>
    <property type="match status" value="1"/>
</dbReference>
<evidence type="ECO:0000256" key="2">
    <source>
        <dbReference type="RuleBase" id="RU003616"/>
    </source>
</evidence>